<reference evidence="1" key="1">
    <citation type="submission" date="2020-06" db="EMBL/GenBank/DDBJ databases">
        <title>Draft genome of Bugula neritina, a colonial animal packing powerful symbionts and potential medicines.</title>
        <authorList>
            <person name="Rayko M."/>
        </authorList>
    </citation>
    <scope>NUCLEOTIDE SEQUENCE [LARGE SCALE GENOMIC DNA]</scope>
    <source>
        <strain evidence="1">Kwan_BN1</strain>
    </source>
</reference>
<sequence length="92" mass="9507">MVVGDELVCVVTDGGSQLYPAAGPFTSQQLSQHKAAFTAQFAASSDGQAECLSPYRQSGPSQGFLCVAQVAQQLATTVDDVAQSIAFTVAHV</sequence>
<name>A0A7J7IVF3_BUGNE</name>
<dbReference type="EMBL" id="VXIV02003404">
    <property type="protein sequence ID" value="KAF6017384.1"/>
    <property type="molecule type" value="Genomic_DNA"/>
</dbReference>
<dbReference type="AlphaFoldDB" id="A0A7J7IVF3"/>
<keyword evidence="2" id="KW-1185">Reference proteome</keyword>
<accession>A0A7J7IVF3</accession>
<proteinExistence type="predicted"/>
<protein>
    <submittedName>
        <fullName evidence="1">Uncharacterized protein</fullName>
    </submittedName>
</protein>
<evidence type="ECO:0000313" key="2">
    <source>
        <dbReference type="Proteomes" id="UP000593567"/>
    </source>
</evidence>
<organism evidence="1 2">
    <name type="scientific">Bugula neritina</name>
    <name type="common">Brown bryozoan</name>
    <name type="synonym">Sertularia neritina</name>
    <dbReference type="NCBI Taxonomy" id="10212"/>
    <lineage>
        <taxon>Eukaryota</taxon>
        <taxon>Metazoa</taxon>
        <taxon>Spiralia</taxon>
        <taxon>Lophotrochozoa</taxon>
        <taxon>Bryozoa</taxon>
        <taxon>Gymnolaemata</taxon>
        <taxon>Cheilostomatida</taxon>
        <taxon>Flustrina</taxon>
        <taxon>Buguloidea</taxon>
        <taxon>Bugulidae</taxon>
        <taxon>Bugula</taxon>
    </lineage>
</organism>
<gene>
    <name evidence="1" type="ORF">EB796_024298</name>
</gene>
<dbReference type="Proteomes" id="UP000593567">
    <property type="component" value="Unassembled WGS sequence"/>
</dbReference>
<evidence type="ECO:0000313" key="1">
    <source>
        <dbReference type="EMBL" id="KAF6017384.1"/>
    </source>
</evidence>
<comment type="caution">
    <text evidence="1">The sequence shown here is derived from an EMBL/GenBank/DDBJ whole genome shotgun (WGS) entry which is preliminary data.</text>
</comment>